<protein>
    <submittedName>
        <fullName evidence="2">Acyl carrier protein</fullName>
    </submittedName>
</protein>
<dbReference type="EMBL" id="JAGGKG010000013">
    <property type="protein sequence ID" value="MBP1906206.1"/>
    <property type="molecule type" value="Genomic_DNA"/>
</dbReference>
<feature type="domain" description="Carrier" evidence="1">
    <location>
        <begin position="2"/>
        <end position="80"/>
    </location>
</feature>
<comment type="caution">
    <text evidence="2">The sequence shown here is derived from an EMBL/GenBank/DDBJ whole genome shotgun (WGS) entry which is preliminary data.</text>
</comment>
<evidence type="ECO:0000313" key="3">
    <source>
        <dbReference type="Proteomes" id="UP001519272"/>
    </source>
</evidence>
<sequence length="84" mass="9673">MSTREGITEKIYAIIASHSPVTEINDSMSLLDDLRIDSLSYISIVTKIEDEFDFQFPEDDLTINEQFTISDFISMVENLLTHRI</sequence>
<dbReference type="RefSeq" id="WP_210089807.1">
    <property type="nucleotide sequence ID" value="NZ_JAGGKG010000013.1"/>
</dbReference>
<organism evidence="2 3">
    <name type="scientific">Paenibacillus turicensis</name>
    <dbReference type="NCBI Taxonomy" id="160487"/>
    <lineage>
        <taxon>Bacteria</taxon>
        <taxon>Bacillati</taxon>
        <taxon>Bacillota</taxon>
        <taxon>Bacilli</taxon>
        <taxon>Bacillales</taxon>
        <taxon>Paenibacillaceae</taxon>
        <taxon>Paenibacillus</taxon>
    </lineage>
</organism>
<proteinExistence type="predicted"/>
<gene>
    <name evidence="2" type="ORF">J2Z32_002855</name>
</gene>
<dbReference type="Gene3D" id="1.10.1200.10">
    <property type="entry name" value="ACP-like"/>
    <property type="match status" value="1"/>
</dbReference>
<accession>A0ABS4FUE9</accession>
<dbReference type="InterPro" id="IPR036736">
    <property type="entry name" value="ACP-like_sf"/>
</dbReference>
<reference evidence="2 3" key="1">
    <citation type="submission" date="2021-03" db="EMBL/GenBank/DDBJ databases">
        <title>Genomic Encyclopedia of Type Strains, Phase IV (KMG-IV): sequencing the most valuable type-strain genomes for metagenomic binning, comparative biology and taxonomic classification.</title>
        <authorList>
            <person name="Goeker M."/>
        </authorList>
    </citation>
    <scope>NUCLEOTIDE SEQUENCE [LARGE SCALE GENOMIC DNA]</scope>
    <source>
        <strain evidence="2 3">DSM 14349</strain>
    </source>
</reference>
<dbReference type="Pfam" id="PF00550">
    <property type="entry name" value="PP-binding"/>
    <property type="match status" value="1"/>
</dbReference>
<dbReference type="PROSITE" id="PS50075">
    <property type="entry name" value="CARRIER"/>
    <property type="match status" value="1"/>
</dbReference>
<dbReference type="Proteomes" id="UP001519272">
    <property type="component" value="Unassembled WGS sequence"/>
</dbReference>
<dbReference type="InterPro" id="IPR009081">
    <property type="entry name" value="PP-bd_ACP"/>
</dbReference>
<evidence type="ECO:0000259" key="1">
    <source>
        <dbReference type="PROSITE" id="PS50075"/>
    </source>
</evidence>
<dbReference type="SUPFAM" id="SSF47336">
    <property type="entry name" value="ACP-like"/>
    <property type="match status" value="1"/>
</dbReference>
<evidence type="ECO:0000313" key="2">
    <source>
        <dbReference type="EMBL" id="MBP1906206.1"/>
    </source>
</evidence>
<name>A0ABS4FUE9_9BACL</name>
<keyword evidence="3" id="KW-1185">Reference proteome</keyword>